<dbReference type="GO" id="GO:0005634">
    <property type="term" value="C:nucleus"/>
    <property type="evidence" value="ECO:0007669"/>
    <property type="project" value="UniProtKB-SubCell"/>
</dbReference>
<dbReference type="PANTHER" id="PTHR14315:SF17">
    <property type="entry name" value="MIP21584P"/>
    <property type="match status" value="1"/>
</dbReference>
<keyword evidence="8" id="KW-1185">Reference proteome</keyword>
<comment type="caution">
    <text evidence="7">The sequence shown here is derived from an EMBL/GenBank/DDBJ whole genome shotgun (WGS) entry which is preliminary data.</text>
</comment>
<keyword evidence="5" id="KW-0539">Nucleus</keyword>
<dbReference type="EMBL" id="LSMT01000560">
    <property type="protein sequence ID" value="PFX16265.1"/>
    <property type="molecule type" value="Genomic_DNA"/>
</dbReference>
<dbReference type="AlphaFoldDB" id="A0A2B4RJ30"/>
<dbReference type="OrthoDB" id="5951908at2759"/>
<evidence type="ECO:0000313" key="7">
    <source>
        <dbReference type="EMBL" id="PFX16265.1"/>
    </source>
</evidence>
<dbReference type="PANTHER" id="PTHR14315">
    <property type="entry name" value="SPOT14 FAMILY MEMBER"/>
    <property type="match status" value="1"/>
</dbReference>
<dbReference type="Pfam" id="PF07084">
    <property type="entry name" value="Spot_14"/>
    <property type="match status" value="1"/>
</dbReference>
<dbReference type="GO" id="GO:0005829">
    <property type="term" value="C:cytosol"/>
    <property type="evidence" value="ECO:0007669"/>
    <property type="project" value="TreeGrafter"/>
</dbReference>
<keyword evidence="4" id="KW-0963">Cytoplasm</keyword>
<evidence type="ECO:0000256" key="2">
    <source>
        <dbReference type="ARBA" id="ARBA00004496"/>
    </source>
</evidence>
<dbReference type="InterPro" id="IPR053719">
    <property type="entry name" value="Lipogen_MT_Stabilize_sf"/>
</dbReference>
<evidence type="ECO:0000256" key="1">
    <source>
        <dbReference type="ARBA" id="ARBA00004123"/>
    </source>
</evidence>
<dbReference type="GO" id="GO:0046890">
    <property type="term" value="P:regulation of lipid biosynthetic process"/>
    <property type="evidence" value="ECO:0007669"/>
    <property type="project" value="TreeGrafter"/>
</dbReference>
<accession>A0A2B4RJ30</accession>
<evidence type="ECO:0000256" key="3">
    <source>
        <dbReference type="ARBA" id="ARBA00009488"/>
    </source>
</evidence>
<dbReference type="Gene3D" id="6.10.140.1610">
    <property type="match status" value="1"/>
</dbReference>
<sequence>MASRENLPDILNEFFKAIDEMNNTVLVPHRLVDIPEENELPSGKCQCSTSTDNSMVKPGKELEDSGLFGTYHMLLDIKEELTTGKPTSAEGCFRLHIKAVMESMKYLTWLAKSLTQNYCDEVYRGGEDNCLRPNSFSYGALEDLRKHNGISPGQQAKEPTQLGQKGRQRSRLSDYPTLSHL</sequence>
<evidence type="ECO:0000256" key="4">
    <source>
        <dbReference type="ARBA" id="ARBA00022490"/>
    </source>
</evidence>
<proteinExistence type="inferred from homology"/>
<dbReference type="Proteomes" id="UP000225706">
    <property type="component" value="Unassembled WGS sequence"/>
</dbReference>
<gene>
    <name evidence="7" type="ORF">AWC38_SpisGene19464</name>
</gene>
<feature type="compositionally biased region" description="Polar residues" evidence="6">
    <location>
        <begin position="151"/>
        <end position="163"/>
    </location>
</feature>
<dbReference type="InterPro" id="IPR009786">
    <property type="entry name" value="Spot_14"/>
</dbReference>
<protein>
    <submittedName>
        <fullName evidence="7">Uncharacterized protein</fullName>
    </submittedName>
</protein>
<organism evidence="7 8">
    <name type="scientific">Stylophora pistillata</name>
    <name type="common">Smooth cauliflower coral</name>
    <dbReference type="NCBI Taxonomy" id="50429"/>
    <lineage>
        <taxon>Eukaryota</taxon>
        <taxon>Metazoa</taxon>
        <taxon>Cnidaria</taxon>
        <taxon>Anthozoa</taxon>
        <taxon>Hexacorallia</taxon>
        <taxon>Scleractinia</taxon>
        <taxon>Astrocoeniina</taxon>
        <taxon>Pocilloporidae</taxon>
        <taxon>Stylophora</taxon>
    </lineage>
</organism>
<comment type="similarity">
    <text evidence="3">Belongs to the SPOT14 family.</text>
</comment>
<name>A0A2B4RJ30_STYPI</name>
<reference evidence="8" key="1">
    <citation type="journal article" date="2017" name="bioRxiv">
        <title>Comparative analysis of the genomes of Stylophora pistillata and Acropora digitifera provides evidence for extensive differences between species of corals.</title>
        <authorList>
            <person name="Voolstra C.R."/>
            <person name="Li Y."/>
            <person name="Liew Y.J."/>
            <person name="Baumgarten S."/>
            <person name="Zoccola D."/>
            <person name="Flot J.-F."/>
            <person name="Tambutte S."/>
            <person name="Allemand D."/>
            <person name="Aranda M."/>
        </authorList>
    </citation>
    <scope>NUCLEOTIDE SEQUENCE [LARGE SCALE GENOMIC DNA]</scope>
</reference>
<comment type="subcellular location">
    <subcellularLocation>
        <location evidence="2">Cytoplasm</location>
    </subcellularLocation>
    <subcellularLocation>
        <location evidence="1">Nucleus</location>
    </subcellularLocation>
</comment>
<feature type="region of interest" description="Disordered" evidence="6">
    <location>
        <begin position="147"/>
        <end position="181"/>
    </location>
</feature>
<evidence type="ECO:0000256" key="5">
    <source>
        <dbReference type="ARBA" id="ARBA00023242"/>
    </source>
</evidence>
<evidence type="ECO:0000313" key="8">
    <source>
        <dbReference type="Proteomes" id="UP000225706"/>
    </source>
</evidence>
<evidence type="ECO:0000256" key="6">
    <source>
        <dbReference type="SAM" id="MobiDB-lite"/>
    </source>
</evidence>